<organism evidence="1 2">
    <name type="scientific">Paramecium tetraurelia</name>
    <dbReference type="NCBI Taxonomy" id="5888"/>
    <lineage>
        <taxon>Eukaryota</taxon>
        <taxon>Sar</taxon>
        <taxon>Alveolata</taxon>
        <taxon>Ciliophora</taxon>
        <taxon>Intramacronucleata</taxon>
        <taxon>Oligohymenophorea</taxon>
        <taxon>Peniculida</taxon>
        <taxon>Parameciidae</taxon>
        <taxon>Paramecium</taxon>
    </lineage>
</organism>
<proteinExistence type="predicted"/>
<reference evidence="1 2" key="1">
    <citation type="journal article" date="2006" name="Nature">
        <title>Global trends of whole-genome duplications revealed by the ciliate Paramecium tetraurelia.</title>
        <authorList>
            <consortium name="Genoscope"/>
            <person name="Aury J.-M."/>
            <person name="Jaillon O."/>
            <person name="Duret L."/>
            <person name="Noel B."/>
            <person name="Jubin C."/>
            <person name="Porcel B.M."/>
            <person name="Segurens B."/>
            <person name="Daubin V."/>
            <person name="Anthouard V."/>
            <person name="Aiach N."/>
            <person name="Arnaiz O."/>
            <person name="Billaut A."/>
            <person name="Beisson J."/>
            <person name="Blanc I."/>
            <person name="Bouhouche K."/>
            <person name="Camara F."/>
            <person name="Duharcourt S."/>
            <person name="Guigo R."/>
            <person name="Gogendeau D."/>
            <person name="Katinka M."/>
            <person name="Keller A.-M."/>
            <person name="Kissmehl R."/>
            <person name="Klotz C."/>
            <person name="Koll F."/>
            <person name="Le Moue A."/>
            <person name="Lepere C."/>
            <person name="Malinsky S."/>
            <person name="Nowacki M."/>
            <person name="Nowak J.K."/>
            <person name="Plattner H."/>
            <person name="Poulain J."/>
            <person name="Ruiz F."/>
            <person name="Serrano V."/>
            <person name="Zagulski M."/>
            <person name="Dessen P."/>
            <person name="Betermier M."/>
            <person name="Weissenbach J."/>
            <person name="Scarpelli C."/>
            <person name="Schachter V."/>
            <person name="Sperling L."/>
            <person name="Meyer E."/>
            <person name="Cohen J."/>
            <person name="Wincker P."/>
        </authorList>
    </citation>
    <scope>NUCLEOTIDE SEQUENCE [LARGE SCALE GENOMIC DNA]</scope>
    <source>
        <strain evidence="1 2">Stock d4-2</strain>
    </source>
</reference>
<dbReference type="AlphaFoldDB" id="A0D6A1"/>
<dbReference type="InParanoid" id="A0D6A1"/>
<dbReference type="RefSeq" id="XP_001445965.1">
    <property type="nucleotide sequence ID" value="XM_001445928.1"/>
</dbReference>
<protein>
    <submittedName>
        <fullName evidence="1">Uncharacterized protein</fullName>
    </submittedName>
</protein>
<sequence length="162" mass="19248">MQSPISSPIPFPISLPTPTPIGDRQICRPYYRRPRETVIFLYASFDQTQDFFMYLTIDMSSQQITKVLTIKENYFDSYFSEIQDDFEYKGLLRKCVLINSKGGVYAFCHKSIQEYFVVKYFLNLIKKIFITDKVDENALRKSKHYSQDITNYQTENKKRLKK</sequence>
<dbReference type="HOGENOM" id="CLU_1638652_0_0_1"/>
<keyword evidence="2" id="KW-1185">Reference proteome</keyword>
<dbReference type="Proteomes" id="UP000000600">
    <property type="component" value="Unassembled WGS sequence"/>
</dbReference>
<name>A0D6A1_PARTE</name>
<evidence type="ECO:0000313" key="2">
    <source>
        <dbReference type="Proteomes" id="UP000000600"/>
    </source>
</evidence>
<dbReference type="GeneID" id="5031749"/>
<dbReference type="EMBL" id="CT868312">
    <property type="protein sequence ID" value="CAK78568.1"/>
    <property type="molecule type" value="Genomic_DNA"/>
</dbReference>
<dbReference type="KEGG" id="ptm:GSPATT00039300001"/>
<accession>A0D6A1</accession>
<evidence type="ECO:0000313" key="1">
    <source>
        <dbReference type="EMBL" id="CAK78568.1"/>
    </source>
</evidence>
<gene>
    <name evidence="1" type="ORF">GSPATT00039300001</name>
</gene>